<gene>
    <name evidence="2" type="ORF">N1027_15665</name>
</gene>
<evidence type="ECO:0000313" key="2">
    <source>
        <dbReference type="EMBL" id="MCS5719572.1"/>
    </source>
</evidence>
<evidence type="ECO:0000256" key="1">
    <source>
        <dbReference type="SAM" id="MobiDB-lite"/>
    </source>
</evidence>
<dbReference type="InterPro" id="IPR011009">
    <property type="entry name" value="Kinase-like_dom_sf"/>
</dbReference>
<dbReference type="RefSeq" id="WP_259509063.1">
    <property type="nucleotide sequence ID" value="NZ_JANLCM010000002.1"/>
</dbReference>
<comment type="caution">
    <text evidence="2">The sequence shown here is derived from an EMBL/GenBank/DDBJ whole genome shotgun (WGS) entry which is preliminary data.</text>
</comment>
<feature type="region of interest" description="Disordered" evidence="1">
    <location>
        <begin position="352"/>
        <end position="381"/>
    </location>
</feature>
<accession>A0ABT2GTM8</accession>
<proteinExistence type="predicted"/>
<reference evidence="2" key="1">
    <citation type="submission" date="2022-08" db="EMBL/GenBank/DDBJ databases">
        <authorList>
            <person name="Deng Y."/>
            <person name="Han X.-F."/>
            <person name="Zhang Y.-Q."/>
        </authorList>
    </citation>
    <scope>NUCLEOTIDE SEQUENCE</scope>
    <source>
        <strain evidence="2">CPCC 205763</strain>
    </source>
</reference>
<protein>
    <recommendedName>
        <fullName evidence="4">Protein kinase domain-containing protein</fullName>
    </recommendedName>
</protein>
<evidence type="ECO:0000313" key="3">
    <source>
        <dbReference type="Proteomes" id="UP001165584"/>
    </source>
</evidence>
<keyword evidence="3" id="KW-1185">Reference proteome</keyword>
<evidence type="ECO:0008006" key="4">
    <source>
        <dbReference type="Google" id="ProtNLM"/>
    </source>
</evidence>
<dbReference type="SUPFAM" id="SSF56112">
    <property type="entry name" value="Protein kinase-like (PK-like)"/>
    <property type="match status" value="1"/>
</dbReference>
<name>A0ABT2GTM8_9MICO</name>
<dbReference type="EMBL" id="JANLCM010000002">
    <property type="protein sequence ID" value="MCS5719572.1"/>
    <property type="molecule type" value="Genomic_DNA"/>
</dbReference>
<sequence length="519" mass="52182">MTTHAPSLAPAPAGPAVAGYRLDELIGIGASANVYAGVLDVGGGVAGLPGSDPVAVKLCLPREPIAVRGDVAPGAGPVDGGFGREAECRALALRPIAPMPRLLDLATTDQGELVLVMTFCRGRPVRPSAPHATRPALDAGDLARLVRELHEAGVAHGSLDPGAVLVDDQGVASLVGFRAARFAGDAGFAAAVSADLRAVEALTRGRPAVVGFSTARAAVPGRGSSRLAGGPERLFSNTGGVREADDSATSGGVVASSAGAVDSRAGDDSLIDAWRWTDDTVDEPGRELAFLETLEPAVLAIRESGAALRGLVRTRSAGAMAPRRRRLLVAGGALVVAAAVAGCLMIPSGGSSTDDRAAASAAERTAPAAPEEGSVEAGAGAGMGADTAAAAGAADNGEADRAAIRSDDPLRAMPALLELRRECLRTGEPNCLDSVDQWNASALVADQELARGSGPPDDPLASVSDISLVERIGATALLSGVAGEGSDGGGETTKPVSLLVMRGETGWRLRSYRIGQGPD</sequence>
<organism evidence="2 3">
    <name type="scientific">Herbiconiux aconitum</name>
    <dbReference type="NCBI Taxonomy" id="2970913"/>
    <lineage>
        <taxon>Bacteria</taxon>
        <taxon>Bacillati</taxon>
        <taxon>Actinomycetota</taxon>
        <taxon>Actinomycetes</taxon>
        <taxon>Micrococcales</taxon>
        <taxon>Microbacteriaceae</taxon>
        <taxon>Herbiconiux</taxon>
    </lineage>
</organism>
<dbReference type="Proteomes" id="UP001165584">
    <property type="component" value="Unassembled WGS sequence"/>
</dbReference>
<feature type="region of interest" description="Disordered" evidence="1">
    <location>
        <begin position="226"/>
        <end position="253"/>
    </location>
</feature>
<dbReference type="Gene3D" id="1.10.510.10">
    <property type="entry name" value="Transferase(Phosphotransferase) domain 1"/>
    <property type="match status" value="1"/>
</dbReference>